<reference evidence="1 2" key="1">
    <citation type="journal article" date="2022" name="Int. J. Syst. Evol. Microbiol.">
        <title>Miniphocaeibacter halophilus sp. nov., an ammonium-tolerant acetate-producing bacterium isolated from a biogas system.</title>
        <authorList>
            <person name="Schnurer A."/>
            <person name="Singh A."/>
            <person name="Bi S."/>
            <person name="Qiao W."/>
            <person name="Westerholm M."/>
        </authorList>
    </citation>
    <scope>NUCLEOTIDE SEQUENCE [LARGE SCALE GENOMIC DNA]</scope>
    <source>
        <strain evidence="1 2">AMB_01</strain>
    </source>
</reference>
<organism evidence="1 2">
    <name type="scientific">Miniphocaeibacter halophilus</name>
    <dbReference type="NCBI Taxonomy" id="2931922"/>
    <lineage>
        <taxon>Bacteria</taxon>
        <taxon>Bacillati</taxon>
        <taxon>Bacillota</taxon>
        <taxon>Tissierellia</taxon>
        <taxon>Tissierellales</taxon>
        <taxon>Peptoniphilaceae</taxon>
        <taxon>Miniphocaeibacter</taxon>
    </lineage>
</organism>
<proteinExistence type="predicted"/>
<gene>
    <name evidence="1" type="ORF">JFY71_07285</name>
</gene>
<sequence length="464" mass="49061">MDSNPSFGKCLPISLQHFLAMIVGNTLPSIVLAGTLAAEHGFTPEQKVDLIQAGMFIAAIATFLQLIPVLTVGAKLPLIIGVSFSYIPVLNDIGRVYGIEAVMGAQLIGAIAAFIVGMLIGKIRKYFPPIVSGTVVLTIGLSLYSVALNYMAGGNNVGRTPGAQDAPPFGNWRFWVVALVTLAVVLICNMFAKGYLKLAAILVGIVVGYIVALCFDMFLPPMVNKAGEVIKMINFDTLSTSRWLDFPKIMPYKLKFPPAAVATMVVMFIVNAVQAVGDISSTTVGGLDREATDKEISGGIKANAVSSAIGSLIGALPPATYSQNVGIVAMTKVVSLKVFKITAGLILVAAFIPKFGAIMLTVPQAVIGGATVSVFAQITMSGMKLITSEELSIRNSTIVGLGVALGMGVTQISKAAFSTFPSWFTMIFVSSPVILATIIVFFLNLVLPQKSLAEEQAEREEMEK</sequence>
<accession>A0AC61MTP2</accession>
<protein>
    <submittedName>
        <fullName evidence="1">Purine/pyrimidine permease</fullName>
    </submittedName>
</protein>
<dbReference type="Proteomes" id="UP000595814">
    <property type="component" value="Chromosome"/>
</dbReference>
<name>A0AC61MTP2_9FIRM</name>
<dbReference type="EMBL" id="CP066744">
    <property type="protein sequence ID" value="QQK09099.1"/>
    <property type="molecule type" value="Genomic_DNA"/>
</dbReference>
<evidence type="ECO:0000313" key="1">
    <source>
        <dbReference type="EMBL" id="QQK09099.1"/>
    </source>
</evidence>
<evidence type="ECO:0000313" key="2">
    <source>
        <dbReference type="Proteomes" id="UP000595814"/>
    </source>
</evidence>
<keyword evidence="2" id="KW-1185">Reference proteome</keyword>